<dbReference type="Proteomes" id="UP000231655">
    <property type="component" value="Unassembled WGS sequence"/>
</dbReference>
<dbReference type="Pfam" id="PF13704">
    <property type="entry name" value="Glyco_tranf_2_4"/>
    <property type="match status" value="1"/>
</dbReference>
<protein>
    <submittedName>
        <fullName evidence="1">Glycosyl transferase family 2</fullName>
    </submittedName>
</protein>
<evidence type="ECO:0000313" key="2">
    <source>
        <dbReference type="Proteomes" id="UP000231655"/>
    </source>
</evidence>
<dbReference type="AlphaFoldDB" id="A0A285IGY1"/>
<reference evidence="1 2" key="1">
    <citation type="submission" date="2017-09" db="EMBL/GenBank/DDBJ databases">
        <authorList>
            <person name="Ehlers B."/>
            <person name="Leendertz F.H."/>
        </authorList>
    </citation>
    <scope>NUCLEOTIDE SEQUENCE [LARGE SCALE GENOMIC DNA]</scope>
    <source>
        <strain evidence="1 2">CGMCC 1.12662</strain>
    </source>
</reference>
<dbReference type="RefSeq" id="WP_157791735.1">
    <property type="nucleotide sequence ID" value="NZ_OBEA01000002.1"/>
</dbReference>
<organism evidence="1 2">
    <name type="scientific">Pseudooceanicola antarcticus</name>
    <dbReference type="NCBI Taxonomy" id="1247613"/>
    <lineage>
        <taxon>Bacteria</taxon>
        <taxon>Pseudomonadati</taxon>
        <taxon>Pseudomonadota</taxon>
        <taxon>Alphaproteobacteria</taxon>
        <taxon>Rhodobacterales</taxon>
        <taxon>Paracoccaceae</taxon>
        <taxon>Pseudooceanicola</taxon>
    </lineage>
</organism>
<proteinExistence type="predicted"/>
<sequence>MTRSASADQKYQDAINRFDDLGLVSNDLTGADGLTLIAVVRNELFYLPSLLAHYRSLGVSRFIFLDDHSTDGSRSYLACQADCMVVESQRRFNDRERIDHPIAADDGTARVRDIWMTLLAQKYTQGRWSVQVDADEFMRLPEGLGLPELARMLDRRGDKALSCVMIDLYPAHISDLAAMKEDSSLDTGRAWYYDARQHFTLPGAFRGPRWSQPNVTYPGSRARLMHQWNIRPKSLTRRLEALYRIPRYNLIRKVPLVKFETGTYYLNPHRINKPVSTRYVLPLEHFKFSGQLYARTEAAIRRKSHFDGSAEYQDIELLLRRMTRAEASFLCKCSSSDRSFSHYARSKVALGFG</sequence>
<evidence type="ECO:0000313" key="1">
    <source>
        <dbReference type="EMBL" id="SNY47235.1"/>
    </source>
</evidence>
<gene>
    <name evidence="1" type="ORF">SAMN06297129_1125</name>
</gene>
<name>A0A285IGY1_9RHOB</name>
<dbReference type="EMBL" id="OBEA01000002">
    <property type="protein sequence ID" value="SNY47235.1"/>
    <property type="molecule type" value="Genomic_DNA"/>
</dbReference>
<dbReference type="OrthoDB" id="3010234at2"/>
<keyword evidence="1" id="KW-0808">Transferase</keyword>
<accession>A0A285IGY1</accession>
<dbReference type="GO" id="GO:0016740">
    <property type="term" value="F:transferase activity"/>
    <property type="evidence" value="ECO:0007669"/>
    <property type="project" value="UniProtKB-KW"/>
</dbReference>